<feature type="coiled-coil region" evidence="1">
    <location>
        <begin position="124"/>
        <end position="151"/>
    </location>
</feature>
<keyword evidence="4" id="KW-1185">Reference proteome</keyword>
<evidence type="ECO:0000313" key="3">
    <source>
        <dbReference type="EMBL" id="CAD0112300.1"/>
    </source>
</evidence>
<organism evidence="3 4">
    <name type="scientific">Aureobasidium uvarum</name>
    <dbReference type="NCBI Taxonomy" id="2773716"/>
    <lineage>
        <taxon>Eukaryota</taxon>
        <taxon>Fungi</taxon>
        <taxon>Dikarya</taxon>
        <taxon>Ascomycota</taxon>
        <taxon>Pezizomycotina</taxon>
        <taxon>Dothideomycetes</taxon>
        <taxon>Dothideomycetidae</taxon>
        <taxon>Dothideales</taxon>
        <taxon>Saccotheciaceae</taxon>
        <taxon>Aureobasidium</taxon>
    </lineage>
</organism>
<keyword evidence="1" id="KW-0175">Coiled coil</keyword>
<dbReference type="Proteomes" id="UP000745764">
    <property type="component" value="Unassembled WGS sequence"/>
</dbReference>
<evidence type="ECO:0000256" key="1">
    <source>
        <dbReference type="SAM" id="Coils"/>
    </source>
</evidence>
<evidence type="ECO:0000313" key="4">
    <source>
        <dbReference type="Proteomes" id="UP000745764"/>
    </source>
</evidence>
<protein>
    <submittedName>
        <fullName evidence="3">Uncharacterized protein</fullName>
    </submittedName>
</protein>
<sequence length="281" mass="31916">MPPRSSNPVCKVEESQLTIKLHRPCEDCHEANTNIYTDLQSRYGQLSSTEPGDKTFSGIPGPTSSEGLPPSYQQATEQPPSYARAVTEEQPVTYDNVMMAIATFQPEEIVRAMHTFRASQLSLLPALLNELRSLEHRVSKAKRRLYRAEDIGFCDEVVIRLTREQRALDSSLQQGRRYLDATVVLKHGLDKYQNLARESTKVHNYNQSRLYVKAASEHADRLLEMEIQLSRPGQQPRHLAGQTRQQLYPLEKVVQALEARTTSRAWAVVQVATRSNFDVHC</sequence>
<reference evidence="3" key="1">
    <citation type="submission" date="2020-06" db="EMBL/GenBank/DDBJ databases">
        <authorList>
            <person name="Onetto C."/>
        </authorList>
    </citation>
    <scope>NUCLEOTIDE SEQUENCE</scope>
</reference>
<feature type="region of interest" description="Disordered" evidence="2">
    <location>
        <begin position="44"/>
        <end position="76"/>
    </location>
</feature>
<dbReference type="AlphaFoldDB" id="A0A9N8KI03"/>
<name>A0A9N8KI03_9PEZI</name>
<feature type="compositionally biased region" description="Polar residues" evidence="2">
    <location>
        <begin position="62"/>
        <end position="76"/>
    </location>
</feature>
<accession>A0A9N8KI03</accession>
<proteinExistence type="predicted"/>
<comment type="caution">
    <text evidence="3">The sequence shown here is derived from an EMBL/GenBank/DDBJ whole genome shotgun (WGS) entry which is preliminary data.</text>
</comment>
<dbReference type="EMBL" id="CAINUL010000015">
    <property type="protein sequence ID" value="CAD0112300.1"/>
    <property type="molecule type" value="Genomic_DNA"/>
</dbReference>
<dbReference type="OrthoDB" id="3895268at2759"/>
<gene>
    <name evidence="3" type="ORF">AWRI4620_LOCUS6555</name>
</gene>
<evidence type="ECO:0000256" key="2">
    <source>
        <dbReference type="SAM" id="MobiDB-lite"/>
    </source>
</evidence>